<dbReference type="GO" id="GO:0032259">
    <property type="term" value="P:methylation"/>
    <property type="evidence" value="ECO:0007669"/>
    <property type="project" value="UniProtKB-KW"/>
</dbReference>
<dbReference type="PROSITE" id="PS01261">
    <property type="entry name" value="UPF0020"/>
    <property type="match status" value="1"/>
</dbReference>
<evidence type="ECO:0000256" key="3">
    <source>
        <dbReference type="SAM" id="MobiDB-lite"/>
    </source>
</evidence>
<dbReference type="GeneID" id="34620204"/>
<feature type="domain" description="Ribosomal RNA large subunit methyltransferase K/L-like methyltransferase" evidence="4">
    <location>
        <begin position="541"/>
        <end position="577"/>
    </location>
</feature>
<evidence type="ECO:0000259" key="4">
    <source>
        <dbReference type="Pfam" id="PF01170"/>
    </source>
</evidence>
<dbReference type="SUPFAM" id="SSF53335">
    <property type="entry name" value="S-adenosyl-L-methionine-dependent methyltransferases"/>
    <property type="match status" value="1"/>
</dbReference>
<feature type="compositionally biased region" description="Low complexity" evidence="3">
    <location>
        <begin position="400"/>
        <end position="411"/>
    </location>
</feature>
<reference evidence="6" key="1">
    <citation type="submission" date="2025-08" db="UniProtKB">
        <authorList>
            <consortium name="RefSeq"/>
        </authorList>
    </citation>
    <scope>IDENTIFICATION</scope>
</reference>
<feature type="region of interest" description="Disordered" evidence="3">
    <location>
        <begin position="597"/>
        <end position="631"/>
    </location>
</feature>
<dbReference type="GO" id="GO:0043527">
    <property type="term" value="C:tRNA methyltransferase complex"/>
    <property type="evidence" value="ECO:0007669"/>
    <property type="project" value="UniProtKB-ARBA"/>
</dbReference>
<evidence type="ECO:0000256" key="2">
    <source>
        <dbReference type="ARBA" id="ARBA00022679"/>
    </source>
</evidence>
<accession>A0A6P6RYN4</accession>
<keyword evidence="2" id="KW-0808">Transferase</keyword>
<dbReference type="Pfam" id="PF01170">
    <property type="entry name" value="UPF0020"/>
    <property type="match status" value="1"/>
</dbReference>
<feature type="region of interest" description="Disordered" evidence="3">
    <location>
        <begin position="400"/>
        <end position="452"/>
    </location>
</feature>
<feature type="compositionally biased region" description="Basic and acidic residues" evidence="3">
    <location>
        <begin position="441"/>
        <end position="450"/>
    </location>
</feature>
<evidence type="ECO:0000313" key="5">
    <source>
        <dbReference type="Proteomes" id="UP000515125"/>
    </source>
</evidence>
<dbReference type="OrthoDB" id="332980at2759"/>
<dbReference type="InterPro" id="IPR029063">
    <property type="entry name" value="SAM-dependent_MTases_sf"/>
</dbReference>
<dbReference type="Gene3D" id="3.40.50.150">
    <property type="entry name" value="Vaccinia Virus protein VP39"/>
    <property type="match status" value="1"/>
</dbReference>
<dbReference type="Proteomes" id="UP000515125">
    <property type="component" value="Unplaced"/>
</dbReference>
<name>A0A6P6RYN4_9EIME</name>
<evidence type="ECO:0000313" key="6">
    <source>
        <dbReference type="RefSeq" id="XP_026192220.1"/>
    </source>
</evidence>
<protein>
    <submittedName>
        <fullName evidence="6">Uncharacterized protein LOC34620204</fullName>
    </submittedName>
</protein>
<keyword evidence="1" id="KW-0489">Methyltransferase</keyword>
<keyword evidence="5" id="KW-1185">Reference proteome</keyword>
<organism evidence="5 6">
    <name type="scientific">Cyclospora cayetanensis</name>
    <dbReference type="NCBI Taxonomy" id="88456"/>
    <lineage>
        <taxon>Eukaryota</taxon>
        <taxon>Sar</taxon>
        <taxon>Alveolata</taxon>
        <taxon>Apicomplexa</taxon>
        <taxon>Conoidasida</taxon>
        <taxon>Coccidia</taxon>
        <taxon>Eucoccidiorida</taxon>
        <taxon>Eimeriorina</taxon>
        <taxon>Eimeriidae</taxon>
        <taxon>Cyclospora</taxon>
    </lineage>
</organism>
<dbReference type="AlphaFoldDB" id="A0A6P6RYN4"/>
<dbReference type="InterPro" id="IPR053943">
    <property type="entry name" value="RlmKL-like_Mtase_CS"/>
</dbReference>
<dbReference type="GO" id="GO:0008168">
    <property type="term" value="F:methyltransferase activity"/>
    <property type="evidence" value="ECO:0007669"/>
    <property type="project" value="UniProtKB-KW"/>
</dbReference>
<feature type="compositionally biased region" description="Basic and acidic residues" evidence="3">
    <location>
        <begin position="688"/>
        <end position="697"/>
    </location>
</feature>
<dbReference type="Gene3D" id="3.30.2130.30">
    <property type="match status" value="1"/>
</dbReference>
<dbReference type="RefSeq" id="XP_026192220.1">
    <property type="nucleotide sequence ID" value="XM_026336435.1"/>
</dbReference>
<sequence length="809" mass="86682">MSRVSLFFSTRRGLEGPLLKELQALPCLAKLPPAVARTPSKVSPEGALAAAAETPPGAAAKERHALHEGSGAMQFVMSPGGVFLPRIPIRLVQELCCSVRTAECVWLRLWGPLRCSTPEHLQSALRKIPWQKVRGSHRNFPPEIGLLQVSMFEYSRREGFGLRLPLGAELLNLQREPPAPCSPWRYPTAYVCRSIDGFLHSHCLLALLQYISPLAALPLLPLRVASVNSPIVDSPSLRAALRTALEEAASAGCTSAASPSGASGVAAAAAETALVAATHRLRIVCVKERALADLQLSTPLDPRPYRYLPHLPAAAAAGTSQRPDTAKAPTAVEELQFAAAVAELQRNVRRAAAADAPWSLSSISAEVAAASSFYKPLKPLSAPTESATAAVPSGAFSLHQPEQPLQQQSQQGDDEFPEGTAESDFSAHTRIFSRQPLNSEENTHRQEERLGASGNSVVLRDMLLPRSAATVSMLRLLYLRGGWEAEALASGAAACGAVAAATSEAAAATEGRRGYAASWEAQGAQIEEGDVSLAAAVASAGLRRILKREKRLVLWDPFCGSGGLLLEAALLLNGLPPALPAIPSAGDIIPVLSAYRGEQQAQEDAQEQQRPPLSPQGNAGSLPADAFAPLPRGASHGVPRITLVGTDERPLLLQAARQRLRNFCGFFYDGQMPMDLERQQHELERELHRERQQHEQEQELPQQESSSPGPPFAMGFHVASPFDVSPFVSGGVILTRVPCPREAKVSTAATAPQVQPQNGLATYKQKSCRSWIPRLENLTDALDGSTMGPNKRLCEKLCNEGQTHQTHAN</sequence>
<evidence type="ECO:0000256" key="1">
    <source>
        <dbReference type="ARBA" id="ARBA00022603"/>
    </source>
</evidence>
<proteinExistence type="predicted"/>
<dbReference type="InterPro" id="IPR000241">
    <property type="entry name" value="RlmKL-like_Mtase"/>
</dbReference>
<feature type="region of interest" description="Disordered" evidence="3">
    <location>
        <begin position="688"/>
        <end position="714"/>
    </location>
</feature>
<gene>
    <name evidence="6" type="primary">LOC34620204</name>
</gene>